<dbReference type="PROSITE" id="PS51257">
    <property type="entry name" value="PROKAR_LIPOPROTEIN"/>
    <property type="match status" value="1"/>
</dbReference>
<dbReference type="EMBL" id="CAFBQU010000008">
    <property type="protein sequence ID" value="CAB5062435.1"/>
    <property type="molecule type" value="Genomic_DNA"/>
</dbReference>
<protein>
    <submittedName>
        <fullName evidence="1">Unannotated protein</fullName>
    </submittedName>
</protein>
<reference evidence="1" key="1">
    <citation type="submission" date="2020-05" db="EMBL/GenBank/DDBJ databases">
        <authorList>
            <person name="Chiriac C."/>
            <person name="Salcher M."/>
            <person name="Ghai R."/>
            <person name="Kavagutti S V."/>
        </authorList>
    </citation>
    <scope>NUCLEOTIDE SEQUENCE</scope>
</reference>
<gene>
    <name evidence="1" type="ORF">UFOPK4098_01031</name>
    <name evidence="2" type="ORF">UFOPK4347_00479</name>
</gene>
<evidence type="ECO:0000313" key="2">
    <source>
        <dbReference type="EMBL" id="CAB5062435.1"/>
    </source>
</evidence>
<dbReference type="AlphaFoldDB" id="A0A6J7R5X8"/>
<proteinExistence type="predicted"/>
<dbReference type="EMBL" id="CAFBPN010000055">
    <property type="protein sequence ID" value="CAB5024121.1"/>
    <property type="molecule type" value="Genomic_DNA"/>
</dbReference>
<evidence type="ECO:0000313" key="1">
    <source>
        <dbReference type="EMBL" id="CAB5024121.1"/>
    </source>
</evidence>
<sequence>MNVTSQRLLSMRSTIKRSLPLVALLVLGACGGSDSSTQDTSNASENTTVTGEVSYTEFCTSASANDSKLPQIESTDDAAAITTKINALAAALSDTAGKAPAEIKSAADKVAAAAQAMADSLKSDPSLNSFDAVVAKYATPDIDAATESINKFVSEKCGATK</sequence>
<organism evidence="1">
    <name type="scientific">freshwater metagenome</name>
    <dbReference type="NCBI Taxonomy" id="449393"/>
    <lineage>
        <taxon>unclassified sequences</taxon>
        <taxon>metagenomes</taxon>
        <taxon>ecological metagenomes</taxon>
    </lineage>
</organism>
<accession>A0A6J7R5X8</accession>
<name>A0A6J7R5X8_9ZZZZ</name>